<keyword evidence="2" id="KW-1185">Reference proteome</keyword>
<dbReference type="Proteomes" id="UP000294927">
    <property type="component" value="Unassembled WGS sequence"/>
</dbReference>
<dbReference type="Pfam" id="PF19147">
    <property type="entry name" value="DUF5829"/>
    <property type="match status" value="1"/>
</dbReference>
<evidence type="ECO:0000313" key="2">
    <source>
        <dbReference type="Proteomes" id="UP000294927"/>
    </source>
</evidence>
<evidence type="ECO:0008006" key="3">
    <source>
        <dbReference type="Google" id="ProtNLM"/>
    </source>
</evidence>
<dbReference type="AlphaFoldDB" id="A0A4R7W4R9"/>
<proteinExistence type="predicted"/>
<accession>A0A4R7W4R9</accession>
<sequence length="279" mass="30211">MKPETDTLRATPTPYLDHVMVLVDRDTYGAVLAEEHLGATFGRRKHKQADSSIAGSYSTLGIAGRETLVELFEEVPGGSPMRGGLVFSFERTGSAQAARSVLDGADDVSYYYDLVRRAVDGADEPQPWYHLINVDLGPGSPFVLFLNEVTPEYFASLGAKPADDGALRRREYLDAALGETDGGDRVFGDIRGVTIDVTADRASRIAAALTQFGFTEARTDGGVELSRADLTLSLRIAETERVTGLRLELFGADPGTEFTFGGGSKLVVDSEESARWLFF</sequence>
<reference evidence="1 2" key="1">
    <citation type="submission" date="2019-03" db="EMBL/GenBank/DDBJ databases">
        <title>Genomic Encyclopedia of Archaeal and Bacterial Type Strains, Phase II (KMG-II): from individual species to whole genera.</title>
        <authorList>
            <person name="Goeker M."/>
        </authorList>
    </citation>
    <scope>NUCLEOTIDE SEQUENCE [LARGE SCALE GENOMIC DNA]</scope>
    <source>
        <strain evidence="1 2">DSM 45499</strain>
    </source>
</reference>
<name>A0A4R7W4R9_9PSEU</name>
<dbReference type="EMBL" id="SOCP01000001">
    <property type="protein sequence ID" value="TDV57594.1"/>
    <property type="molecule type" value="Genomic_DNA"/>
</dbReference>
<dbReference type="RefSeq" id="WP_133900840.1">
    <property type="nucleotide sequence ID" value="NZ_SOCP01000001.1"/>
</dbReference>
<dbReference type="InterPro" id="IPR043869">
    <property type="entry name" value="DUF5829"/>
</dbReference>
<organism evidence="1 2">
    <name type="scientific">Actinophytocola oryzae</name>
    <dbReference type="NCBI Taxonomy" id="502181"/>
    <lineage>
        <taxon>Bacteria</taxon>
        <taxon>Bacillati</taxon>
        <taxon>Actinomycetota</taxon>
        <taxon>Actinomycetes</taxon>
        <taxon>Pseudonocardiales</taxon>
        <taxon>Pseudonocardiaceae</taxon>
    </lineage>
</organism>
<dbReference type="OrthoDB" id="3685154at2"/>
<evidence type="ECO:0000313" key="1">
    <source>
        <dbReference type="EMBL" id="TDV57594.1"/>
    </source>
</evidence>
<gene>
    <name evidence="1" type="ORF">CLV71_101465</name>
</gene>
<protein>
    <recommendedName>
        <fullName evidence="3">Glyoxalase-like protein</fullName>
    </recommendedName>
</protein>
<comment type="caution">
    <text evidence="1">The sequence shown here is derived from an EMBL/GenBank/DDBJ whole genome shotgun (WGS) entry which is preliminary data.</text>
</comment>